<evidence type="ECO:0000313" key="1">
    <source>
        <dbReference type="EMBL" id="KAK8768442.1"/>
    </source>
</evidence>
<gene>
    <name evidence="1" type="ORF">V5799_015092</name>
</gene>
<feature type="non-terminal residue" evidence="1">
    <location>
        <position position="55"/>
    </location>
</feature>
<name>A0AAQ4E152_AMBAM</name>
<sequence>MDDVEFEEADVVSMSFKQSDLEQRCVRCVAGGQKCSFTGKLSELKDHLLECGSDE</sequence>
<comment type="caution">
    <text evidence="1">The sequence shown here is derived from an EMBL/GenBank/DDBJ whole genome shotgun (WGS) entry which is preliminary data.</text>
</comment>
<dbReference type="EMBL" id="JARKHS020023950">
    <property type="protein sequence ID" value="KAK8768442.1"/>
    <property type="molecule type" value="Genomic_DNA"/>
</dbReference>
<keyword evidence="2" id="KW-1185">Reference proteome</keyword>
<protein>
    <submittedName>
        <fullName evidence="1">Uncharacterized protein</fullName>
    </submittedName>
</protein>
<evidence type="ECO:0000313" key="2">
    <source>
        <dbReference type="Proteomes" id="UP001321473"/>
    </source>
</evidence>
<organism evidence="1 2">
    <name type="scientific">Amblyomma americanum</name>
    <name type="common">Lone star tick</name>
    <dbReference type="NCBI Taxonomy" id="6943"/>
    <lineage>
        <taxon>Eukaryota</taxon>
        <taxon>Metazoa</taxon>
        <taxon>Ecdysozoa</taxon>
        <taxon>Arthropoda</taxon>
        <taxon>Chelicerata</taxon>
        <taxon>Arachnida</taxon>
        <taxon>Acari</taxon>
        <taxon>Parasitiformes</taxon>
        <taxon>Ixodida</taxon>
        <taxon>Ixodoidea</taxon>
        <taxon>Ixodidae</taxon>
        <taxon>Amblyomminae</taxon>
        <taxon>Amblyomma</taxon>
    </lineage>
</organism>
<dbReference type="AlphaFoldDB" id="A0AAQ4E152"/>
<proteinExistence type="predicted"/>
<dbReference type="Proteomes" id="UP001321473">
    <property type="component" value="Unassembled WGS sequence"/>
</dbReference>
<reference evidence="1 2" key="1">
    <citation type="journal article" date="2023" name="Arcadia Sci">
        <title>De novo assembly of a long-read Amblyomma americanum tick genome.</title>
        <authorList>
            <person name="Chou S."/>
            <person name="Poskanzer K.E."/>
            <person name="Rollins M."/>
            <person name="Thuy-Boun P.S."/>
        </authorList>
    </citation>
    <scope>NUCLEOTIDE SEQUENCE [LARGE SCALE GENOMIC DNA]</scope>
    <source>
        <strain evidence="1">F_SG_1</strain>
        <tissue evidence="1">Salivary glands</tissue>
    </source>
</reference>
<accession>A0AAQ4E152</accession>